<comment type="caution">
    <text evidence="3">The sequence shown here is derived from an EMBL/GenBank/DDBJ whole genome shotgun (WGS) entry which is preliminary data.</text>
</comment>
<dbReference type="RefSeq" id="WP_322948849.1">
    <property type="nucleotide sequence ID" value="NZ_JAYEET010000024.1"/>
</dbReference>
<evidence type="ECO:0000256" key="1">
    <source>
        <dbReference type="SAM" id="MobiDB-lite"/>
    </source>
</evidence>
<evidence type="ECO:0000313" key="3">
    <source>
        <dbReference type="EMBL" id="MEA1605738.1"/>
    </source>
</evidence>
<reference evidence="3 4" key="1">
    <citation type="submission" date="2023-12" db="EMBL/GenBank/DDBJ databases">
        <title>Pseudomonas sp. T5W1.</title>
        <authorList>
            <person name="Maltman C."/>
        </authorList>
    </citation>
    <scope>NUCLEOTIDE SEQUENCE [LARGE SCALE GENOMIC DNA]</scope>
    <source>
        <strain evidence="3 4">T5W1</strain>
    </source>
</reference>
<feature type="region of interest" description="Disordered" evidence="1">
    <location>
        <begin position="1"/>
        <end position="23"/>
    </location>
</feature>
<name>A0ABU5P8E7_9PSED</name>
<protein>
    <recommendedName>
        <fullName evidence="2">DUF7210 domain-containing protein</fullName>
    </recommendedName>
</protein>
<sequence length="61" mass="6476">MSKMHQVTLLKDHTHAGVQKRAGETISVSEPARDWLLAQHVIAAQPAAEVAATTSKTGGDK</sequence>
<evidence type="ECO:0000259" key="2">
    <source>
        <dbReference type="Pfam" id="PF23843"/>
    </source>
</evidence>
<proteinExistence type="predicted"/>
<dbReference type="InterPro" id="IPR055634">
    <property type="entry name" value="DUF7210"/>
</dbReference>
<dbReference type="Proteomes" id="UP001292571">
    <property type="component" value="Unassembled WGS sequence"/>
</dbReference>
<organism evidence="3 4">
    <name type="scientific">Pseudomonas spirodelae</name>
    <dbReference type="NCBI Taxonomy" id="3101751"/>
    <lineage>
        <taxon>Bacteria</taxon>
        <taxon>Pseudomonadati</taxon>
        <taxon>Pseudomonadota</taxon>
        <taxon>Gammaproteobacteria</taxon>
        <taxon>Pseudomonadales</taxon>
        <taxon>Pseudomonadaceae</taxon>
        <taxon>Pseudomonas</taxon>
    </lineage>
</organism>
<dbReference type="EMBL" id="JAYEET010000024">
    <property type="protein sequence ID" value="MEA1605738.1"/>
    <property type="molecule type" value="Genomic_DNA"/>
</dbReference>
<accession>A0ABU5P8E7</accession>
<gene>
    <name evidence="3" type="ORF">SOP97_07905</name>
</gene>
<evidence type="ECO:0000313" key="4">
    <source>
        <dbReference type="Proteomes" id="UP001292571"/>
    </source>
</evidence>
<dbReference type="Pfam" id="PF23843">
    <property type="entry name" value="DUF7210"/>
    <property type="match status" value="1"/>
</dbReference>
<keyword evidence="4" id="KW-1185">Reference proteome</keyword>
<feature type="domain" description="DUF7210" evidence="2">
    <location>
        <begin position="7"/>
        <end position="39"/>
    </location>
</feature>